<reference evidence="1 2" key="1">
    <citation type="journal article" date="2023" name="Sci. Data">
        <title>Genome assembly of the Korean intertidal mud-creeper Batillaria attramentaria.</title>
        <authorList>
            <person name="Patra A.K."/>
            <person name="Ho P.T."/>
            <person name="Jun S."/>
            <person name="Lee S.J."/>
            <person name="Kim Y."/>
            <person name="Won Y.J."/>
        </authorList>
    </citation>
    <scope>NUCLEOTIDE SEQUENCE [LARGE SCALE GENOMIC DNA]</scope>
    <source>
        <strain evidence="1">Wonlab-2016</strain>
    </source>
</reference>
<dbReference type="EMBL" id="JACVVK020000508">
    <property type="protein sequence ID" value="KAK7469681.1"/>
    <property type="molecule type" value="Genomic_DNA"/>
</dbReference>
<gene>
    <name evidence="1" type="ORF">BaRGS_00036310</name>
</gene>
<proteinExistence type="predicted"/>
<dbReference type="Proteomes" id="UP001519460">
    <property type="component" value="Unassembled WGS sequence"/>
</dbReference>
<name>A0ABD0JC33_9CAEN</name>
<feature type="non-terminal residue" evidence="1">
    <location>
        <position position="790"/>
    </location>
</feature>
<comment type="caution">
    <text evidence="1">The sequence shown here is derived from an EMBL/GenBank/DDBJ whole genome shotgun (WGS) entry which is preliminary data.</text>
</comment>
<evidence type="ECO:0000313" key="1">
    <source>
        <dbReference type="EMBL" id="KAK7469681.1"/>
    </source>
</evidence>
<sequence>MSLMPILVLCMRTRKKLRDEKNIADAFQLDGDGKPFRGNAESQVLLRTARADDAFDQSGSITAKFKGLLDTTQQHQLTALKRMHCMEPPRLKVFDLSQASLHRTLMVAKQLWPRLTQIERHWNTGMDAKIKALPLLTTSGLRFLPVACVTTRTAKSLEARSEKSHGALHPALLSLLSDPVAKQMAKFLPPALNSILCLELKMADTPDLMRITSYFSCKNVLTHSYYMKPKEDPVLAEALMQQEITKGKVQWAYAMDKYGTSVPKGTLKNAPADQVNKNAPKVLDKQTAPALLNKMNFKEMSGDTLKGLGEKACSAIPLSKMMEIPKKSMEDAEDAMKCASKKENRAMSRKLAQKMMPRRDEETCKKFLKDVDSKDEKCWEVLQKEDIAEYAFTPDDKDKASTACSSMPCDIEATVRKKLELPNNPSEWTADQLKKYPWLLRCIGKVVPEDVKAIADKIMEGLEDVKLAPSVKRKVFVEAKKELTVTEFEKMKKMKDLMGAMAPGDIKEIPPDVAKKVVFELKDEVKKMLKPVRRKMIKKIAVADLGQKMCDLGELAGDVPAEKLKNIPDLEKKLMADNCKFRCHSKEQCAVLYEKMKPVLNPATKDKPVSREVVKRARDSGAICGITIEDVKKMDADDILMDMAAAFFKGNCKNPTVAQLFSDKVVLYKKFVAKKTFTTTDVELLGGNFFKKMDPEELESNTKDLKDSVVMALGQVPMDDVNKEWLKSMAKAAVKQVAGETAPIDSTAVVSMGELMCGLDTMDTNRLTKDSIMDAAKTLGSCPDHDLTKK</sequence>
<evidence type="ECO:0000313" key="2">
    <source>
        <dbReference type="Proteomes" id="UP001519460"/>
    </source>
</evidence>
<keyword evidence="2" id="KW-1185">Reference proteome</keyword>
<protein>
    <submittedName>
        <fullName evidence="1">Uncharacterized protein</fullName>
    </submittedName>
</protein>
<dbReference type="AlphaFoldDB" id="A0ABD0JC33"/>
<organism evidence="1 2">
    <name type="scientific">Batillaria attramentaria</name>
    <dbReference type="NCBI Taxonomy" id="370345"/>
    <lineage>
        <taxon>Eukaryota</taxon>
        <taxon>Metazoa</taxon>
        <taxon>Spiralia</taxon>
        <taxon>Lophotrochozoa</taxon>
        <taxon>Mollusca</taxon>
        <taxon>Gastropoda</taxon>
        <taxon>Caenogastropoda</taxon>
        <taxon>Sorbeoconcha</taxon>
        <taxon>Cerithioidea</taxon>
        <taxon>Batillariidae</taxon>
        <taxon>Batillaria</taxon>
    </lineage>
</organism>
<accession>A0ABD0JC33</accession>